<gene>
    <name evidence="2" type="ORF">D477_000080</name>
</gene>
<name>N1V0T1_9MICC</name>
<keyword evidence="3" id="KW-1185">Reference proteome</keyword>
<feature type="non-terminal residue" evidence="2">
    <location>
        <position position="118"/>
    </location>
</feature>
<dbReference type="Pfam" id="PF01548">
    <property type="entry name" value="DEDD_Tnp_IS110"/>
    <property type="match status" value="1"/>
</dbReference>
<dbReference type="OrthoDB" id="4337860at2"/>
<feature type="domain" description="Transposase IS110-like N-terminal" evidence="1">
    <location>
        <begin position="10"/>
        <end position="112"/>
    </location>
</feature>
<dbReference type="AlphaFoldDB" id="N1V0T1"/>
<evidence type="ECO:0000313" key="3">
    <source>
        <dbReference type="Proteomes" id="UP000010729"/>
    </source>
</evidence>
<dbReference type="InterPro" id="IPR047650">
    <property type="entry name" value="Transpos_IS110"/>
</dbReference>
<comment type="caution">
    <text evidence="2">The sequence shown here is derived from an EMBL/GenBank/DDBJ whole genome shotgun (WGS) entry which is preliminary data.</text>
</comment>
<accession>N1V0T1</accession>
<sequence>MTDEPFNVIAGIDTHADTHHVAIITEYGRPVADKEFLAVGSGYRKIVDFITGFGPVLGVGVEGTGSYGAELARVLTREGLKVLEVNRPNRQIRRLKGKSDPLDAYQAAEAVIAERGIS</sequence>
<organism evidence="2 3">
    <name type="scientific">Arthrobacter crystallopoietes BAB-32</name>
    <dbReference type="NCBI Taxonomy" id="1246476"/>
    <lineage>
        <taxon>Bacteria</taxon>
        <taxon>Bacillati</taxon>
        <taxon>Actinomycetota</taxon>
        <taxon>Actinomycetes</taxon>
        <taxon>Micrococcales</taxon>
        <taxon>Micrococcaceae</taxon>
        <taxon>Crystallibacter</taxon>
    </lineage>
</organism>
<dbReference type="GO" id="GO:0003677">
    <property type="term" value="F:DNA binding"/>
    <property type="evidence" value="ECO:0007669"/>
    <property type="project" value="InterPro"/>
</dbReference>
<dbReference type="EMBL" id="ANPE02000004">
    <property type="protein sequence ID" value="EMY36251.1"/>
    <property type="molecule type" value="Genomic_DNA"/>
</dbReference>
<dbReference type="PANTHER" id="PTHR33055">
    <property type="entry name" value="TRANSPOSASE FOR INSERTION SEQUENCE ELEMENT IS1111A"/>
    <property type="match status" value="1"/>
</dbReference>
<evidence type="ECO:0000259" key="1">
    <source>
        <dbReference type="Pfam" id="PF01548"/>
    </source>
</evidence>
<dbReference type="RefSeq" id="WP_005266078.1">
    <property type="nucleotide sequence ID" value="NZ_ANPE02000004.1"/>
</dbReference>
<reference evidence="2 3" key="1">
    <citation type="journal article" date="2013" name="Genome Announc.">
        <title>Draft Genome Sequence of Arthrobacter crystallopoietes Strain BAB-32, Revealing Genes for Bioremediation.</title>
        <authorList>
            <person name="Joshi M.N."/>
            <person name="Pandit A.S."/>
            <person name="Sharma A."/>
            <person name="Pandya R.V."/>
            <person name="Desai S.M."/>
            <person name="Saxena A.K."/>
            <person name="Bagatharia S.B."/>
        </authorList>
    </citation>
    <scope>NUCLEOTIDE SEQUENCE [LARGE SCALE GENOMIC DNA]</scope>
    <source>
        <strain evidence="2 3">BAB-32</strain>
    </source>
</reference>
<dbReference type="GO" id="GO:0004803">
    <property type="term" value="F:transposase activity"/>
    <property type="evidence" value="ECO:0007669"/>
    <property type="project" value="InterPro"/>
</dbReference>
<dbReference type="PANTHER" id="PTHR33055:SF3">
    <property type="entry name" value="PUTATIVE TRANSPOSASE FOR IS117-RELATED"/>
    <property type="match status" value="1"/>
</dbReference>
<dbReference type="InterPro" id="IPR002525">
    <property type="entry name" value="Transp_IS110-like_N"/>
</dbReference>
<proteinExistence type="predicted"/>
<dbReference type="GO" id="GO:0006313">
    <property type="term" value="P:DNA transposition"/>
    <property type="evidence" value="ECO:0007669"/>
    <property type="project" value="InterPro"/>
</dbReference>
<evidence type="ECO:0000313" key="2">
    <source>
        <dbReference type="EMBL" id="EMY36251.1"/>
    </source>
</evidence>
<dbReference type="Proteomes" id="UP000010729">
    <property type="component" value="Unassembled WGS sequence"/>
</dbReference>
<protein>
    <submittedName>
        <fullName evidence="2">IS110 family transposase</fullName>
    </submittedName>
</protein>